<dbReference type="SUPFAM" id="SSF48371">
    <property type="entry name" value="ARM repeat"/>
    <property type="match status" value="1"/>
</dbReference>
<evidence type="ECO:0000259" key="5">
    <source>
        <dbReference type="Pfam" id="PF23565"/>
    </source>
</evidence>
<dbReference type="InterPro" id="IPR019414">
    <property type="entry name" value="Rtp1_C2"/>
</dbReference>
<protein>
    <recommendedName>
        <fullName evidence="8">RNA polymerase II assembly factor Rtp1 C-terminal domain-containing protein</fullName>
    </recommendedName>
</protein>
<evidence type="ECO:0008006" key="8">
    <source>
        <dbReference type="Google" id="ProtNLM"/>
    </source>
</evidence>
<feature type="region of interest" description="Disordered" evidence="2">
    <location>
        <begin position="556"/>
        <end position="583"/>
    </location>
</feature>
<evidence type="ECO:0000313" key="7">
    <source>
        <dbReference type="Proteomes" id="UP000794436"/>
    </source>
</evidence>
<dbReference type="Pfam" id="PF10363">
    <property type="entry name" value="RTP1_C1"/>
    <property type="match status" value="1"/>
</dbReference>
<organism evidence="6 7">
    <name type="scientific">Pythium oligandrum</name>
    <name type="common">Mycoparasitic fungus</name>
    <dbReference type="NCBI Taxonomy" id="41045"/>
    <lineage>
        <taxon>Eukaryota</taxon>
        <taxon>Sar</taxon>
        <taxon>Stramenopiles</taxon>
        <taxon>Oomycota</taxon>
        <taxon>Peronosporomycetes</taxon>
        <taxon>Pythiales</taxon>
        <taxon>Pythiaceae</taxon>
        <taxon>Pythium</taxon>
    </lineage>
</organism>
<evidence type="ECO:0000313" key="6">
    <source>
        <dbReference type="EMBL" id="TMW58715.1"/>
    </source>
</evidence>
<evidence type="ECO:0000256" key="1">
    <source>
        <dbReference type="ARBA" id="ARBA00005724"/>
    </source>
</evidence>
<dbReference type="Pfam" id="PF23565">
    <property type="entry name" value="ARM_TANGO6"/>
    <property type="match status" value="1"/>
</dbReference>
<feature type="domain" description="RNA polymerase II assembly factor Rtp1 C-terminal" evidence="4">
    <location>
        <begin position="742"/>
        <end position="855"/>
    </location>
</feature>
<dbReference type="PANTHER" id="PTHR20959">
    <property type="entry name" value="TRANSPORT AND GOLGI ORGANIZATION PROTEIN 6 FAMILY MEMBER"/>
    <property type="match status" value="1"/>
</dbReference>
<keyword evidence="7" id="KW-1185">Reference proteome</keyword>
<dbReference type="PANTHER" id="PTHR20959:SF1">
    <property type="entry name" value="TRANSPORT AND GOLGI ORGANIZATION PROTEIN 6 HOMOLOG"/>
    <property type="match status" value="1"/>
</dbReference>
<dbReference type="InterPro" id="IPR019451">
    <property type="entry name" value="Rtp1_C1"/>
</dbReference>
<feature type="domain" description="TANGO6 HEAT repeat" evidence="5">
    <location>
        <begin position="270"/>
        <end position="529"/>
    </location>
</feature>
<feature type="domain" description="RNA polymerase II assembly factor Rtp1 C-terminal" evidence="3">
    <location>
        <begin position="990"/>
        <end position="1022"/>
    </location>
</feature>
<evidence type="ECO:0000256" key="2">
    <source>
        <dbReference type="SAM" id="MobiDB-lite"/>
    </source>
</evidence>
<dbReference type="InterPro" id="IPR057407">
    <property type="entry name" value="HEAT_TANGO6"/>
</dbReference>
<dbReference type="InterPro" id="IPR039600">
    <property type="entry name" value="TANGO6/Rtp1"/>
</dbReference>
<proteinExistence type="inferred from homology"/>
<evidence type="ECO:0000259" key="3">
    <source>
        <dbReference type="Pfam" id="PF10304"/>
    </source>
</evidence>
<gene>
    <name evidence="6" type="ORF">Poli38472_010274</name>
</gene>
<evidence type="ECO:0000259" key="4">
    <source>
        <dbReference type="Pfam" id="PF10363"/>
    </source>
</evidence>
<dbReference type="Proteomes" id="UP000794436">
    <property type="component" value="Unassembled WGS sequence"/>
</dbReference>
<reference evidence="6" key="1">
    <citation type="submission" date="2019-03" db="EMBL/GenBank/DDBJ databases">
        <title>Long read genome sequence of the mycoparasitic Pythium oligandrum ATCC 38472 isolated from sugarbeet rhizosphere.</title>
        <authorList>
            <person name="Gaulin E."/>
        </authorList>
    </citation>
    <scope>NUCLEOTIDE SEQUENCE</scope>
    <source>
        <strain evidence="6">ATCC 38472_TT</strain>
    </source>
</reference>
<dbReference type="GO" id="GO:0009306">
    <property type="term" value="P:protein secretion"/>
    <property type="evidence" value="ECO:0007669"/>
    <property type="project" value="TreeGrafter"/>
</dbReference>
<dbReference type="EMBL" id="SPLM01000111">
    <property type="protein sequence ID" value="TMW58715.1"/>
    <property type="molecule type" value="Genomic_DNA"/>
</dbReference>
<sequence>MELQTLVRTQHAAMRTLHAFVDALRDVQKEERVDEDVPAAIRRAFADERGGSDPLKLVTNGLEKLFVQLTVTMKRIDVVEQQTQPPAQRSGGEQRPKAPAGLLSLRDYSVLQAAIEVFFCWSMFPMVDRGILLPVGRRRPTKTLAITRFVLQWGSRVAMETQRVVDLQAQGETLLRLTRSLLQFLLLPQLQPILLPKYSVEMVALLVYCKTNVAFNTQEESRKTLDELLQVLPLRLSMTSLRAALGQSNPRATGISPFRQRCGQLLSRLLMKPGGVQTTIEMMLGAVDEGNTQARMQVATLICQCPTEISVSDYSKALTEQVKELLAPSNQANKLMRETAVVLVNEMTTRFDAADFDKSFLAPMFNTLLLYDDTRATPEGIPASERDVENCVGLLHLLLCGPPPSSSLITALEPLVRPLVHLHAFAVSSKSYLTATIEAVLIAFIKNSSRIAVLLQLAVLPVVMPLRESLLACGYKREGTQPWCPRRTFRAGGSGGVVLRAVEAIVKDDDDSMMLPLVVMTLVQLLSSKELETSTVVGELFSSLLLTYMSVRGRSNGSKLDESDKNHVSNDLESQHEALKQPQTAEGAELMLTLLLAIIESLGPSVLRSADTVLQCLHTVLEMYAHETRGVIDNVSATSNLIQPKTNDESVGEDENEDDEVLTVCLGVVMTILEAGASKRPEKEEAQLRGLLPVLEKLSSIARPQIAELASEARVRILSRGAEEKRASSASRSSSSFEEVLRSAQEDLASPLVPLRARGVVSLTKLVRASQSHRNEKAWDARIQQLLTIFMQHLEDAESYVFLAAVQGLSTLSDMHPDVAIPLLVKSLRDTTVSLEKRIKLGEALLFTAKRCGEMLPKYAKVFVYAYLDCIRPPQSRNAKPKKSFQLIQEIDPNEKKDAPAQDNDASAVALVEATLRASCLSNLAEVCALLGWALAPFAVDVLTCVFGILQLELDMASKSVVSVRRGAVFLLKYVLQLLGYKMVDMLPDQLKPLYHTLKHVQRVDHDTVVRFHAEQALQTLDSIMRAELFPTTDNDAALGLSALRIVKN</sequence>
<dbReference type="InterPro" id="IPR016024">
    <property type="entry name" value="ARM-type_fold"/>
</dbReference>
<accession>A0A8K1C9E9</accession>
<dbReference type="AlphaFoldDB" id="A0A8K1C9E9"/>
<feature type="compositionally biased region" description="Basic and acidic residues" evidence="2">
    <location>
        <begin position="559"/>
        <end position="579"/>
    </location>
</feature>
<dbReference type="OrthoDB" id="39591at2759"/>
<comment type="similarity">
    <text evidence="1">Belongs to the Tango6 family.</text>
</comment>
<name>A0A8K1C9E9_PYTOL</name>
<dbReference type="Pfam" id="PF10304">
    <property type="entry name" value="RTP1_C2"/>
    <property type="match status" value="1"/>
</dbReference>
<comment type="caution">
    <text evidence="6">The sequence shown here is derived from an EMBL/GenBank/DDBJ whole genome shotgun (WGS) entry which is preliminary data.</text>
</comment>